<dbReference type="Proteomes" id="UP000321230">
    <property type="component" value="Unassembled WGS sequence"/>
</dbReference>
<keyword evidence="2" id="KW-0472">Membrane</keyword>
<dbReference type="Pfam" id="PF26002">
    <property type="entry name" value="Beta-barrel_AprE"/>
    <property type="match status" value="1"/>
</dbReference>
<accession>A0A511B163</accession>
<dbReference type="InterPro" id="IPR058982">
    <property type="entry name" value="Beta-barrel_AprE"/>
</dbReference>
<evidence type="ECO:0000256" key="2">
    <source>
        <dbReference type="SAM" id="Phobius"/>
    </source>
</evidence>
<dbReference type="PANTHER" id="PTHR30386">
    <property type="entry name" value="MEMBRANE FUSION SUBUNIT OF EMRAB-TOLC MULTIDRUG EFFLUX PUMP"/>
    <property type="match status" value="1"/>
</dbReference>
<dbReference type="RefSeq" id="WP_146796985.1">
    <property type="nucleotide sequence ID" value="NZ_BARC01000006.1"/>
</dbReference>
<dbReference type="AlphaFoldDB" id="A0A511B163"/>
<gene>
    <name evidence="4" type="ORF">GWA01_19340</name>
</gene>
<keyword evidence="5" id="KW-1185">Reference proteome</keyword>
<proteinExistence type="predicted"/>
<name>A0A511B163_9PROT</name>
<reference evidence="4 5" key="1">
    <citation type="submission" date="2019-07" db="EMBL/GenBank/DDBJ databases">
        <title>Whole genome shotgun sequence of Gluconobacter wancherniae NBRC 103581.</title>
        <authorList>
            <person name="Hosoyama A."/>
            <person name="Uohara A."/>
            <person name="Ohji S."/>
            <person name="Ichikawa N."/>
        </authorList>
    </citation>
    <scope>NUCLEOTIDE SEQUENCE [LARGE SCALE GENOMIC DNA]</scope>
    <source>
        <strain evidence="4 5">NBRC 103581</strain>
    </source>
</reference>
<evidence type="ECO:0000259" key="3">
    <source>
        <dbReference type="Pfam" id="PF26002"/>
    </source>
</evidence>
<keyword evidence="2" id="KW-0812">Transmembrane</keyword>
<dbReference type="EMBL" id="BJUZ01000002">
    <property type="protein sequence ID" value="GEK94164.1"/>
    <property type="molecule type" value="Genomic_DNA"/>
</dbReference>
<feature type="domain" description="AprE-like beta-barrel" evidence="3">
    <location>
        <begin position="298"/>
        <end position="402"/>
    </location>
</feature>
<dbReference type="InterPro" id="IPR050739">
    <property type="entry name" value="MFP"/>
</dbReference>
<keyword evidence="2" id="KW-1133">Transmembrane helix</keyword>
<evidence type="ECO:0000313" key="5">
    <source>
        <dbReference type="Proteomes" id="UP000321230"/>
    </source>
</evidence>
<dbReference type="PRINTS" id="PR01490">
    <property type="entry name" value="RTXTOXIND"/>
</dbReference>
<feature type="transmembrane region" description="Helical" evidence="2">
    <location>
        <begin position="31"/>
        <end position="53"/>
    </location>
</feature>
<protein>
    <submittedName>
        <fullName evidence="4">Secretion protein</fullName>
    </submittedName>
</protein>
<evidence type="ECO:0000313" key="4">
    <source>
        <dbReference type="EMBL" id="GEK94164.1"/>
    </source>
</evidence>
<dbReference type="Gene3D" id="2.40.30.170">
    <property type="match status" value="1"/>
</dbReference>
<comment type="caution">
    <text evidence="4">The sequence shown here is derived from an EMBL/GenBank/DDBJ whole genome shotgun (WGS) entry which is preliminary data.</text>
</comment>
<feature type="region of interest" description="Disordered" evidence="1">
    <location>
        <begin position="345"/>
        <end position="366"/>
    </location>
</feature>
<organism evidence="4 5">
    <name type="scientific">Gluconobacter wancherniae NBRC 103581</name>
    <dbReference type="NCBI Taxonomy" id="656744"/>
    <lineage>
        <taxon>Bacteria</taxon>
        <taxon>Pseudomonadati</taxon>
        <taxon>Pseudomonadota</taxon>
        <taxon>Alphaproteobacteria</taxon>
        <taxon>Acetobacterales</taxon>
        <taxon>Acetobacteraceae</taxon>
        <taxon>Gluconobacter</taxon>
    </lineage>
</organism>
<dbReference type="OrthoDB" id="9810980at2"/>
<dbReference type="PANTHER" id="PTHR30386:SF28">
    <property type="entry name" value="EXPORTED PROTEIN"/>
    <property type="match status" value="1"/>
</dbReference>
<sequence>MTSLFRPEALDARRDSWLGRVQLSQPLSVKIVAWSCAGLVVLAAGLAGFGTYTRRVHATGQMMPRSGLLTVGAIQPGIITTRHAEEGQRVHRGDILFIEDLEATSMSGPTQHQVLADLERQKNLLEQQRALREKSAPIERQASLNQIEFLTRQREQISIQLTNDEKVLPLVQQALDKMRGAEATHLVTETQFQSQLYTYAQLLSTHAQALQSRTDAESKISDLASKLARFDTDLTHDLNDLNRQIAGIDQQIAENEGRRSNVILAPEDGILTGVRGYLGEQVASGTPLLTLLPTNGTLLAELYVDSTSIGFLHENQPVLLRYDAYPYQKFGLYHGHIAEITRAPVSEPAQSGQGSGPRGERQQSDTKSLYRIRVQPDQDHVTAYGAVHRLEAGMTVSADIATDRRRLWQWMLDPIIGMRSTIATTTIGPR</sequence>
<evidence type="ECO:0000256" key="1">
    <source>
        <dbReference type="SAM" id="MobiDB-lite"/>
    </source>
</evidence>